<name>A0A504XR01_LEIDO</name>
<reference evidence="10" key="1">
    <citation type="submission" date="2019-02" db="EMBL/GenBank/DDBJ databases">
        <title>FDA dAtabase for Regulatory Grade micrObial Sequences (FDA-ARGOS): Supporting development and validation of Infectious Disease Dx tests.</title>
        <authorList>
            <person name="Duncan R."/>
            <person name="Fisher C."/>
            <person name="Tallon L."/>
            <person name="Sadzewicz L."/>
            <person name="Sengamalay N."/>
            <person name="Ott S."/>
            <person name="Godinez A."/>
            <person name="Nagaraj S."/>
            <person name="Vavikolanu K."/>
            <person name="Vyas G."/>
            <person name="Nadendla S."/>
            <person name="Aluvathingal J."/>
            <person name="Sichtig H."/>
        </authorList>
    </citation>
    <scope>NUCLEOTIDE SEQUENCE [LARGE SCALE GENOMIC DNA]</scope>
    <source>
        <strain evidence="10">FDAARGOS_360</strain>
    </source>
</reference>
<sequence>MDGDPRVSALQWEVTKEASTSPKTWAELARTTAAAAAADPVERANAVTLVYERALRAFASSYKLWTAYIGYRQQETSRLCGPNEWFQAVREVYERALAELPKMPMLWVGYMEFVVASEVPRVTMTRHILARALSALPATQHHHLWKVAKRWCAMPVVPSATVRAVWRLYLSFQRSLHAKREYFQVLVQKGDFNGFLQECVHLGLPNKSNKGAVEERDLLLSDVSFWETVQTALQGKGWRFTGDIGPLRELVALGKMHCASPVELSMAFAVFLYGQGHMQEGRQELRQLLDEAPEAQTLISLYHLAVEVEDQLVESFAVDPDLRRLDDAAYNGVVQHLFGDGDPLSHLERLAHEFPLLLNQAQLRNSPHNATLWLKRVELLQEDVYAGRSTFDDLVALYRQAIQQCTAGMSRVDGAAAQLFSSCAQTLIRGGKLDSAIAVLSEGTWCVPFTSAALNVQLLGLLVEAQLMSSASPLSVRDALAERLTSGARSGASKRSRNGLLQSSAALPHVVHHPHAWIMWCDVCAAYDSANAAAWRRLVEALASSPAFSAEAACYVAHKAYICRQESVAVMMLERAVAATRQQPTAQLFVLEQYLSFLYTRDGRQMPLHQFREVFSLVQQVTPVAIRTAPSAVIDLHVSCAYMEAAIGLYGTAVRMMQEISLVATAALRGRDEHLRVLQAILEHSITFTEQRRGYDSVRTYCGVLVQRLQHALLLQRVALHWAAIEKRSGNTAQAHLILDACGDSQDPSTEHGEVYWRLWESLCTSVEEFEKVARRRQQALIRFSKREAQKQLRQQRRLMQLFALKLLRPTTLLRSIMSNEAQRFPSCLLAEMHRETMFEFHHRARPPTDALQKQLRGSEAGLWAGCAALGLNAGQLDDWPVRDTPAPQETSRLICVICGSQEGEFLETALTTAASAAYRGSGVALIQEVNTMHSK</sequence>
<dbReference type="GO" id="GO:0071014">
    <property type="term" value="C:post-mRNA release spliceosomal complex"/>
    <property type="evidence" value="ECO:0007669"/>
    <property type="project" value="TreeGrafter"/>
</dbReference>
<dbReference type="InterPro" id="IPR045075">
    <property type="entry name" value="Syf1-like"/>
</dbReference>
<evidence type="ECO:0000313" key="9">
    <source>
        <dbReference type="EMBL" id="TPP51241.1"/>
    </source>
</evidence>
<dbReference type="Gene3D" id="1.25.40.10">
    <property type="entry name" value="Tetratricopeptide repeat domain"/>
    <property type="match status" value="2"/>
</dbReference>
<dbReference type="Pfam" id="PF23233">
    <property type="entry name" value="HAT_Syf1_CNRKL1_N"/>
    <property type="match status" value="1"/>
</dbReference>
<evidence type="ECO:0000256" key="5">
    <source>
        <dbReference type="ARBA" id="ARBA00022737"/>
    </source>
</evidence>
<evidence type="ECO:0000256" key="3">
    <source>
        <dbReference type="ARBA" id="ARBA00022664"/>
    </source>
</evidence>
<dbReference type="Proteomes" id="UP000318821">
    <property type="component" value="Unassembled WGS sequence"/>
</dbReference>
<evidence type="ECO:0000256" key="2">
    <source>
        <dbReference type="ARBA" id="ARBA00008644"/>
    </source>
</evidence>
<dbReference type="PANTHER" id="PTHR11246">
    <property type="entry name" value="PRE-MRNA SPLICING FACTOR"/>
    <property type="match status" value="1"/>
</dbReference>
<dbReference type="VEuPathDB" id="TriTrypDB:LdCL_230026700"/>
<dbReference type="GO" id="GO:0071007">
    <property type="term" value="C:U2-type catalytic step 2 spliceosome"/>
    <property type="evidence" value="ECO:0007669"/>
    <property type="project" value="TreeGrafter"/>
</dbReference>
<protein>
    <recommendedName>
        <fullName evidence="8">Pre-mRNA-splicing factor Syf1-like N-terminal HAT-repeats domain-containing protein</fullName>
    </recommendedName>
</protein>
<comment type="caution">
    <text evidence="9">The sequence shown here is derived from an EMBL/GenBank/DDBJ whole genome shotgun (WGS) entry which is preliminary data.</text>
</comment>
<keyword evidence="5" id="KW-0677">Repeat</keyword>
<keyword evidence="3" id="KW-0507">mRNA processing</keyword>
<comment type="subcellular location">
    <subcellularLocation>
        <location evidence="1">Nucleus</location>
    </subcellularLocation>
</comment>
<dbReference type="SUPFAM" id="SSF48452">
    <property type="entry name" value="TPR-like"/>
    <property type="match status" value="1"/>
</dbReference>
<proteinExistence type="inferred from homology"/>
<keyword evidence="7" id="KW-0539">Nucleus</keyword>
<dbReference type="EMBL" id="RHLD01000023">
    <property type="protein sequence ID" value="TPP51241.1"/>
    <property type="molecule type" value="Genomic_DNA"/>
</dbReference>
<keyword evidence="6" id="KW-0508">mRNA splicing</keyword>
<dbReference type="InterPro" id="IPR011990">
    <property type="entry name" value="TPR-like_helical_dom_sf"/>
</dbReference>
<dbReference type="InterPro" id="IPR055433">
    <property type="entry name" value="HAT_Syf1-like_N"/>
</dbReference>
<evidence type="ECO:0000256" key="6">
    <source>
        <dbReference type="ARBA" id="ARBA00023187"/>
    </source>
</evidence>
<accession>A0A504XR01</accession>
<evidence type="ECO:0000256" key="4">
    <source>
        <dbReference type="ARBA" id="ARBA00022728"/>
    </source>
</evidence>
<dbReference type="VEuPathDB" id="TriTrypDB:LdBPK_231950.1"/>
<evidence type="ECO:0000259" key="8">
    <source>
        <dbReference type="Pfam" id="PF23233"/>
    </source>
</evidence>
<keyword evidence="4" id="KW-0747">Spliceosome</keyword>
<dbReference type="VEuPathDB" id="TriTrypDB:LDHU3_23.2550"/>
<dbReference type="PANTHER" id="PTHR11246:SF5">
    <property type="entry name" value="PRE-MRNA-SPLICING FACTOR SYF1"/>
    <property type="match status" value="1"/>
</dbReference>
<dbReference type="GO" id="GO:0000974">
    <property type="term" value="C:Prp19 complex"/>
    <property type="evidence" value="ECO:0007669"/>
    <property type="project" value="TreeGrafter"/>
</dbReference>
<organism evidence="9 10">
    <name type="scientific">Leishmania donovani</name>
    <dbReference type="NCBI Taxonomy" id="5661"/>
    <lineage>
        <taxon>Eukaryota</taxon>
        <taxon>Discoba</taxon>
        <taxon>Euglenozoa</taxon>
        <taxon>Kinetoplastea</taxon>
        <taxon>Metakinetoplastina</taxon>
        <taxon>Trypanosomatida</taxon>
        <taxon>Trypanosomatidae</taxon>
        <taxon>Leishmaniinae</taxon>
        <taxon>Leishmania</taxon>
    </lineage>
</organism>
<dbReference type="SMART" id="SM00386">
    <property type="entry name" value="HAT"/>
    <property type="match status" value="2"/>
</dbReference>
<evidence type="ECO:0000256" key="7">
    <source>
        <dbReference type="ARBA" id="ARBA00023242"/>
    </source>
</evidence>
<evidence type="ECO:0000313" key="10">
    <source>
        <dbReference type="Proteomes" id="UP000318821"/>
    </source>
</evidence>
<feature type="domain" description="Pre-mRNA-splicing factor Syf1-like N-terminal HAT-repeats" evidence="8">
    <location>
        <begin position="23"/>
        <end position="173"/>
    </location>
</feature>
<evidence type="ECO:0000256" key="1">
    <source>
        <dbReference type="ARBA" id="ARBA00004123"/>
    </source>
</evidence>
<dbReference type="AlphaFoldDB" id="A0A504XR01"/>
<comment type="similarity">
    <text evidence="2">Belongs to the crooked-neck family.</text>
</comment>
<dbReference type="GO" id="GO:0000349">
    <property type="term" value="P:generation of catalytic spliceosome for first transesterification step"/>
    <property type="evidence" value="ECO:0007669"/>
    <property type="project" value="TreeGrafter"/>
</dbReference>
<gene>
    <name evidence="9" type="ORF">CGC20_17665</name>
</gene>
<dbReference type="InterPro" id="IPR003107">
    <property type="entry name" value="HAT"/>
</dbReference>